<keyword evidence="5 10" id="KW-0479">Metal-binding</keyword>
<comment type="similarity">
    <text evidence="2 12">Belongs to the peptidase M1 family.</text>
</comment>
<dbReference type="RefSeq" id="WP_160739520.1">
    <property type="nucleotide sequence ID" value="NZ_WTYQ01000003.1"/>
</dbReference>
<dbReference type="Gene3D" id="2.60.40.1730">
    <property type="entry name" value="tricorn interacting facor f3 domain"/>
    <property type="match status" value="1"/>
</dbReference>
<proteinExistence type="inferred from homology"/>
<keyword evidence="8 12" id="KW-0482">Metalloprotease</keyword>
<dbReference type="GO" id="GO:0006508">
    <property type="term" value="P:proteolysis"/>
    <property type="evidence" value="ECO:0007669"/>
    <property type="project" value="UniProtKB-KW"/>
</dbReference>
<evidence type="ECO:0000259" key="16">
    <source>
        <dbReference type="Pfam" id="PF17900"/>
    </source>
</evidence>
<dbReference type="Pfam" id="PF01433">
    <property type="entry name" value="Peptidase_M1"/>
    <property type="match status" value="1"/>
</dbReference>
<dbReference type="CDD" id="cd09601">
    <property type="entry name" value="M1_APN-Q_like"/>
    <property type="match status" value="1"/>
</dbReference>
<dbReference type="EMBL" id="WTYQ01000003">
    <property type="protein sequence ID" value="MXP26334.1"/>
    <property type="molecule type" value="Genomic_DNA"/>
</dbReference>
<dbReference type="SUPFAM" id="SSF63737">
    <property type="entry name" value="Leukotriene A4 hydrolase N-terminal domain"/>
    <property type="match status" value="1"/>
</dbReference>
<sequence>MRFAFPALAAALLTGSAAILTPAPVFAQNTASEAPLPDSVPSDLPRVARPSHYTIAIRPEADNLNFSGRSSIDLEVFDNVDALTLNAADLDITEASLVPVGGGAAIPLTVTLDPAKQTASFKASKAIAKGKYRLDTLYTGIINTQANGLFALDYPDKQTGKDVRGLFTQFEAPDARRFAPMFDEPSYKATFDLSAIVPSDQMAVSNMPVKSQTDLGDGTKQVVFETTPKMSTYLLFFGLGDFERLAKPTPSGTEVGIVAPKGSGEQSRYALDSLAPLVGYYNDYFGVKFPLPKLDNIAGPGQSQFFGAMENWGAVFTFERILLNDPAITSPAVRQQIYVTQAHEVAHQWFGDLVTMAWWDDLWLNEGFASWMETKATDHFHPEWDALLGRVNGREYAMSLDGFQTTHPVVQKIRTVEETNQAFDAITYQKGEAVIAMLEAYAGPDVWRDGIRTYMKAHAYGNTQSNDLWSAVEKAGAPGLTEIANEFTRQPGIPLVEVSGTCANGSTQLSLKQSEFSRDRKDEASANPQSWKVPLLISIGSNKATRHVLDGTASLTLPGCGPVIVNGGQLGYFRTLYTPEMLKQLATNLSQAQPIDQMGLVDDNLALAQAGYQNYAAALDLLSAIPVNANPVVAENTVESWGGISTLLDGQPEQKKLNKLIESTWLPRLEQLGFDPKDDDQLIDSNLRAALITTLGNLGDETVVANVRQRFAQLKQDPHALDGPLKTTLLSVAARNATPEDWDMLSEMAAASTSAVERATYYRLLGAVKDEALAKKALALALTDQPGKTTSASIISSVGRNYPELAFDFVMDNQARVDELVDNSARSRFITRLVSGATDPAVLEKLKAYAGTLDSDERKPVDQTIASLQQRLESRPRLQSELKEWLSGK</sequence>
<feature type="signal peptide" evidence="13">
    <location>
        <begin position="1"/>
        <end position="27"/>
    </location>
</feature>
<evidence type="ECO:0000256" key="12">
    <source>
        <dbReference type="RuleBase" id="RU364040"/>
    </source>
</evidence>
<dbReference type="PANTHER" id="PTHR11533">
    <property type="entry name" value="PROTEASE M1 ZINC METALLOPROTEASE"/>
    <property type="match status" value="1"/>
</dbReference>
<evidence type="ECO:0000256" key="13">
    <source>
        <dbReference type="SAM" id="SignalP"/>
    </source>
</evidence>
<dbReference type="InterPro" id="IPR014782">
    <property type="entry name" value="Peptidase_M1_dom"/>
</dbReference>
<dbReference type="GO" id="GO:0016285">
    <property type="term" value="F:alanyl aminopeptidase activity"/>
    <property type="evidence" value="ECO:0007669"/>
    <property type="project" value="UniProtKB-EC"/>
</dbReference>
<dbReference type="Pfam" id="PF11838">
    <property type="entry name" value="ERAP1_C"/>
    <property type="match status" value="1"/>
</dbReference>
<feature type="domain" description="Peptidase M1 membrane alanine aminopeptidase" evidence="14">
    <location>
        <begin position="269"/>
        <end position="486"/>
    </location>
</feature>
<feature type="chain" id="PRO_5032483355" description="Aminopeptidase" evidence="13">
    <location>
        <begin position="28"/>
        <end position="889"/>
    </location>
</feature>
<feature type="binding site" evidence="10">
    <location>
        <position position="343"/>
    </location>
    <ligand>
        <name>Zn(2+)</name>
        <dbReference type="ChEBI" id="CHEBI:29105"/>
        <note>catalytic</note>
    </ligand>
</feature>
<evidence type="ECO:0000256" key="5">
    <source>
        <dbReference type="ARBA" id="ARBA00022723"/>
    </source>
</evidence>
<dbReference type="FunFam" id="1.10.390.10:FF:000006">
    <property type="entry name" value="Puromycin-sensitive aminopeptidase"/>
    <property type="match status" value="1"/>
</dbReference>
<feature type="domain" description="ERAP1-like C-terminal" evidence="15">
    <location>
        <begin position="563"/>
        <end position="868"/>
    </location>
</feature>
<evidence type="ECO:0000256" key="3">
    <source>
        <dbReference type="ARBA" id="ARBA00022438"/>
    </source>
</evidence>
<evidence type="ECO:0000259" key="15">
    <source>
        <dbReference type="Pfam" id="PF11838"/>
    </source>
</evidence>
<evidence type="ECO:0000256" key="4">
    <source>
        <dbReference type="ARBA" id="ARBA00022670"/>
    </source>
</evidence>
<dbReference type="InterPro" id="IPR050344">
    <property type="entry name" value="Peptidase_M1_aminopeptidases"/>
</dbReference>
<dbReference type="EC" id="3.4.11.-" evidence="12"/>
<comment type="catalytic activity">
    <reaction evidence="1">
        <text>Release of an N-terminal amino acid, Xaa-|-Yaa- from a peptide, amide or arylamide. Xaa is preferably Ala, but may be most amino acids including Pro (slow action). When a terminal hydrophobic residue is followed by a prolyl residue, the two may be released as an intact Xaa-Pro dipeptide.</text>
        <dbReference type="EC" id="3.4.11.2"/>
    </reaction>
</comment>
<feature type="domain" description="Aminopeptidase N-like N-terminal" evidence="16">
    <location>
        <begin position="50"/>
        <end position="234"/>
    </location>
</feature>
<keyword evidence="18" id="KW-1185">Reference proteome</keyword>
<dbReference type="Gene3D" id="1.25.50.20">
    <property type="match status" value="1"/>
</dbReference>
<dbReference type="InterPro" id="IPR045357">
    <property type="entry name" value="Aminopeptidase_N-like_N"/>
</dbReference>
<feature type="site" description="Transition state stabilizer" evidence="11">
    <location>
        <position position="428"/>
    </location>
</feature>
<dbReference type="PRINTS" id="PR00756">
    <property type="entry name" value="ALADIPTASE"/>
</dbReference>
<evidence type="ECO:0000256" key="9">
    <source>
        <dbReference type="PIRSR" id="PIRSR634016-1"/>
    </source>
</evidence>
<dbReference type="Gene3D" id="1.10.390.10">
    <property type="entry name" value="Neutral Protease Domain 2"/>
    <property type="match status" value="1"/>
</dbReference>
<dbReference type="InterPro" id="IPR034016">
    <property type="entry name" value="M1_APN-typ"/>
</dbReference>
<feature type="active site" description="Proton acceptor" evidence="9">
    <location>
        <position position="344"/>
    </location>
</feature>
<dbReference type="InterPro" id="IPR042097">
    <property type="entry name" value="Aminopeptidase_N-like_N_sf"/>
</dbReference>
<keyword evidence="13" id="KW-0732">Signal</keyword>
<evidence type="ECO:0000256" key="7">
    <source>
        <dbReference type="ARBA" id="ARBA00022833"/>
    </source>
</evidence>
<comment type="cofactor">
    <cofactor evidence="10 12">
        <name>Zn(2+)</name>
        <dbReference type="ChEBI" id="CHEBI:29105"/>
    </cofactor>
    <text evidence="10 12">Binds 1 zinc ion per subunit.</text>
</comment>
<reference evidence="17 18" key="1">
    <citation type="submission" date="2019-12" db="EMBL/GenBank/DDBJ databases">
        <title>Genomic-based taxomic classification of the family Erythrobacteraceae.</title>
        <authorList>
            <person name="Xu L."/>
        </authorList>
    </citation>
    <scope>NUCLEOTIDE SEQUENCE [LARGE SCALE GENOMIC DNA]</scope>
    <source>
        <strain evidence="17 18">DSM 18604</strain>
    </source>
</reference>
<dbReference type="InterPro" id="IPR001930">
    <property type="entry name" value="Peptidase_M1"/>
</dbReference>
<organism evidence="17 18">
    <name type="scientific">Altericroceibacterium indicum</name>
    <dbReference type="NCBI Taxonomy" id="374177"/>
    <lineage>
        <taxon>Bacteria</taxon>
        <taxon>Pseudomonadati</taxon>
        <taxon>Pseudomonadota</taxon>
        <taxon>Alphaproteobacteria</taxon>
        <taxon>Sphingomonadales</taxon>
        <taxon>Erythrobacteraceae</taxon>
        <taxon>Altericroceibacterium</taxon>
    </lineage>
</organism>
<feature type="binding site" evidence="10">
    <location>
        <position position="366"/>
    </location>
    <ligand>
        <name>Zn(2+)</name>
        <dbReference type="ChEBI" id="CHEBI:29105"/>
        <note>catalytic</note>
    </ligand>
</feature>
<dbReference type="GO" id="GO:0016020">
    <property type="term" value="C:membrane"/>
    <property type="evidence" value="ECO:0007669"/>
    <property type="project" value="TreeGrafter"/>
</dbReference>
<keyword evidence="4 12" id="KW-0645">Protease</keyword>
<evidence type="ECO:0000256" key="11">
    <source>
        <dbReference type="PIRSR" id="PIRSR634016-4"/>
    </source>
</evidence>
<keyword evidence="7 10" id="KW-0862">Zinc</keyword>
<accession>A0A845A9G0</accession>
<evidence type="ECO:0000313" key="17">
    <source>
        <dbReference type="EMBL" id="MXP26334.1"/>
    </source>
</evidence>
<comment type="caution">
    <text evidence="17">The sequence shown here is derived from an EMBL/GenBank/DDBJ whole genome shotgun (WGS) entry which is preliminary data.</text>
</comment>
<evidence type="ECO:0000256" key="1">
    <source>
        <dbReference type="ARBA" id="ARBA00000098"/>
    </source>
</evidence>
<evidence type="ECO:0000256" key="2">
    <source>
        <dbReference type="ARBA" id="ARBA00010136"/>
    </source>
</evidence>
<dbReference type="InterPro" id="IPR027268">
    <property type="entry name" value="Peptidase_M4/M1_CTD_sf"/>
</dbReference>
<dbReference type="InterPro" id="IPR024571">
    <property type="entry name" value="ERAP1-like_C_dom"/>
</dbReference>
<evidence type="ECO:0000313" key="18">
    <source>
        <dbReference type="Proteomes" id="UP000460561"/>
    </source>
</evidence>
<feature type="binding site" evidence="10">
    <location>
        <position position="347"/>
    </location>
    <ligand>
        <name>Zn(2+)</name>
        <dbReference type="ChEBI" id="CHEBI:29105"/>
        <note>catalytic</note>
    </ligand>
</feature>
<evidence type="ECO:0000256" key="10">
    <source>
        <dbReference type="PIRSR" id="PIRSR634016-3"/>
    </source>
</evidence>
<dbReference type="Proteomes" id="UP000460561">
    <property type="component" value="Unassembled WGS sequence"/>
</dbReference>
<gene>
    <name evidence="17" type="ORF">GRI39_09825</name>
</gene>
<evidence type="ECO:0000259" key="14">
    <source>
        <dbReference type="Pfam" id="PF01433"/>
    </source>
</evidence>
<dbReference type="GO" id="GO:0043171">
    <property type="term" value="P:peptide catabolic process"/>
    <property type="evidence" value="ECO:0007669"/>
    <property type="project" value="TreeGrafter"/>
</dbReference>
<dbReference type="AlphaFoldDB" id="A0A845A9G0"/>
<dbReference type="OrthoDB" id="100605at2"/>
<evidence type="ECO:0000256" key="8">
    <source>
        <dbReference type="ARBA" id="ARBA00023049"/>
    </source>
</evidence>
<protein>
    <recommendedName>
        <fullName evidence="12">Aminopeptidase</fullName>
        <ecNumber evidence="12">3.4.11.-</ecNumber>
    </recommendedName>
</protein>
<dbReference type="GO" id="GO:0005737">
    <property type="term" value="C:cytoplasm"/>
    <property type="evidence" value="ECO:0007669"/>
    <property type="project" value="TreeGrafter"/>
</dbReference>
<keyword evidence="3 12" id="KW-0031">Aminopeptidase</keyword>
<dbReference type="Gene3D" id="2.60.40.1910">
    <property type="match status" value="1"/>
</dbReference>
<dbReference type="GO" id="GO:0005615">
    <property type="term" value="C:extracellular space"/>
    <property type="evidence" value="ECO:0007669"/>
    <property type="project" value="TreeGrafter"/>
</dbReference>
<dbReference type="Pfam" id="PF17900">
    <property type="entry name" value="Peptidase_M1_N"/>
    <property type="match status" value="1"/>
</dbReference>
<evidence type="ECO:0000256" key="6">
    <source>
        <dbReference type="ARBA" id="ARBA00022801"/>
    </source>
</evidence>
<keyword evidence="6 12" id="KW-0378">Hydrolase</keyword>
<name>A0A845A9G0_9SPHN</name>
<dbReference type="GO" id="GO:0042277">
    <property type="term" value="F:peptide binding"/>
    <property type="evidence" value="ECO:0007669"/>
    <property type="project" value="TreeGrafter"/>
</dbReference>
<dbReference type="GO" id="GO:0008270">
    <property type="term" value="F:zinc ion binding"/>
    <property type="evidence" value="ECO:0007669"/>
    <property type="project" value="UniProtKB-UniRule"/>
</dbReference>
<dbReference type="SUPFAM" id="SSF55486">
    <property type="entry name" value="Metalloproteases ('zincins'), catalytic domain"/>
    <property type="match status" value="1"/>
</dbReference>
<dbReference type="PANTHER" id="PTHR11533:SF174">
    <property type="entry name" value="PUROMYCIN-SENSITIVE AMINOPEPTIDASE-RELATED"/>
    <property type="match status" value="1"/>
</dbReference>
<dbReference type="GO" id="GO:0070006">
    <property type="term" value="F:metalloaminopeptidase activity"/>
    <property type="evidence" value="ECO:0007669"/>
    <property type="project" value="TreeGrafter"/>
</dbReference>